<dbReference type="EMBL" id="JADWDJ010000021">
    <property type="protein sequence ID" value="KAG5263656.1"/>
    <property type="molecule type" value="Genomic_DNA"/>
</dbReference>
<dbReference type="InterPro" id="IPR032773">
    <property type="entry name" value="MGARP_N"/>
</dbReference>
<organism evidence="3 4">
    <name type="scientific">Alosa alosa</name>
    <name type="common">allis shad</name>
    <dbReference type="NCBI Taxonomy" id="278164"/>
    <lineage>
        <taxon>Eukaryota</taxon>
        <taxon>Metazoa</taxon>
        <taxon>Chordata</taxon>
        <taxon>Craniata</taxon>
        <taxon>Vertebrata</taxon>
        <taxon>Euteleostomi</taxon>
        <taxon>Actinopterygii</taxon>
        <taxon>Neopterygii</taxon>
        <taxon>Teleostei</taxon>
        <taxon>Clupei</taxon>
        <taxon>Clupeiformes</taxon>
        <taxon>Clupeoidei</taxon>
        <taxon>Clupeidae</taxon>
        <taxon>Alosa</taxon>
    </lineage>
</organism>
<evidence type="ECO:0000313" key="3">
    <source>
        <dbReference type="EMBL" id="KAG5263656.1"/>
    </source>
</evidence>
<protein>
    <recommendedName>
        <fullName evidence="2">Protein MGARP N-terminal domain-containing protein</fullName>
    </recommendedName>
</protein>
<sequence>MSLCRAALQRSGPLARHLLTKSPFSHLNRNVPRRTMSSVPGGSGENIVYALLCGGALAASLAYTYQTVTSDHDRFNDRIADINERPKTEWKPKPWPPKSRDDDEEAV</sequence>
<dbReference type="GO" id="GO:0005739">
    <property type="term" value="C:mitochondrion"/>
    <property type="evidence" value="ECO:0007669"/>
    <property type="project" value="InterPro"/>
</dbReference>
<feature type="region of interest" description="Disordered" evidence="1">
    <location>
        <begin position="79"/>
        <end position="107"/>
    </location>
</feature>
<dbReference type="Proteomes" id="UP000823561">
    <property type="component" value="Chromosome 21"/>
</dbReference>
<dbReference type="InterPro" id="IPR026093">
    <property type="entry name" value="MGARP"/>
</dbReference>
<proteinExistence type="predicted"/>
<dbReference type="PANTHER" id="PTHR22910:SF6">
    <property type="entry name" value="PROTEIN MGARP"/>
    <property type="match status" value="1"/>
</dbReference>
<evidence type="ECO:0000313" key="4">
    <source>
        <dbReference type="Proteomes" id="UP000823561"/>
    </source>
</evidence>
<evidence type="ECO:0000259" key="2">
    <source>
        <dbReference type="Pfam" id="PF14962"/>
    </source>
</evidence>
<evidence type="ECO:0000256" key="1">
    <source>
        <dbReference type="SAM" id="MobiDB-lite"/>
    </source>
</evidence>
<dbReference type="PANTHER" id="PTHR22910">
    <property type="entry name" value="PROTEIN MGARP"/>
    <property type="match status" value="1"/>
</dbReference>
<accession>A0AAV6FPF6</accession>
<dbReference type="GO" id="GO:0008089">
    <property type="term" value="P:anterograde axonal transport"/>
    <property type="evidence" value="ECO:0007669"/>
    <property type="project" value="InterPro"/>
</dbReference>
<dbReference type="GO" id="GO:1904115">
    <property type="term" value="C:axon cytoplasm"/>
    <property type="evidence" value="ECO:0007669"/>
    <property type="project" value="GOC"/>
</dbReference>
<keyword evidence="4" id="KW-1185">Reference proteome</keyword>
<dbReference type="Pfam" id="PF14962">
    <property type="entry name" value="AIF-MLS"/>
    <property type="match status" value="1"/>
</dbReference>
<name>A0AAV6FPF6_9TELE</name>
<feature type="domain" description="Protein MGARP N-terminal" evidence="2">
    <location>
        <begin position="31"/>
        <end position="92"/>
    </location>
</feature>
<comment type="caution">
    <text evidence="3">The sequence shown here is derived from an EMBL/GenBank/DDBJ whole genome shotgun (WGS) entry which is preliminary data.</text>
</comment>
<dbReference type="AlphaFoldDB" id="A0AAV6FPF6"/>
<feature type="compositionally biased region" description="Basic and acidic residues" evidence="1">
    <location>
        <begin position="79"/>
        <end position="92"/>
    </location>
</feature>
<gene>
    <name evidence="3" type="ORF">AALO_G00267200</name>
</gene>
<reference evidence="3" key="1">
    <citation type="submission" date="2020-10" db="EMBL/GenBank/DDBJ databases">
        <title>Chromosome-scale genome assembly of the Allis shad, Alosa alosa.</title>
        <authorList>
            <person name="Margot Z."/>
            <person name="Christophe K."/>
            <person name="Cabau C."/>
            <person name="Louis A."/>
            <person name="Berthelot C."/>
            <person name="Parey E."/>
            <person name="Roest Crollius H."/>
            <person name="Montfort J."/>
            <person name="Robinson-Rechavi M."/>
            <person name="Bucao C."/>
            <person name="Bouchez O."/>
            <person name="Gislard M."/>
            <person name="Lluch J."/>
            <person name="Milhes M."/>
            <person name="Lampietro C."/>
            <person name="Lopez Roques C."/>
            <person name="Donnadieu C."/>
            <person name="Braasch I."/>
            <person name="Desvignes T."/>
            <person name="Postlethwait J."/>
            <person name="Bobe J."/>
            <person name="Guiguen Y."/>
        </authorList>
    </citation>
    <scope>NUCLEOTIDE SEQUENCE</scope>
    <source>
        <strain evidence="3">M-15738</strain>
        <tissue evidence="3">Blood</tissue>
    </source>
</reference>